<organism evidence="8 9">
    <name type="scientific">Saliniradius amylolyticus</name>
    <dbReference type="NCBI Taxonomy" id="2183582"/>
    <lineage>
        <taxon>Bacteria</taxon>
        <taxon>Pseudomonadati</taxon>
        <taxon>Pseudomonadota</taxon>
        <taxon>Gammaproteobacteria</taxon>
        <taxon>Alteromonadales</taxon>
        <taxon>Alteromonadaceae</taxon>
        <taxon>Saliniradius</taxon>
    </lineage>
</organism>
<dbReference type="UniPathway" id="UPA00164"/>
<dbReference type="GO" id="GO:0005978">
    <property type="term" value="P:glycogen biosynthetic process"/>
    <property type="evidence" value="ECO:0007669"/>
    <property type="project" value="UniProtKB-UniRule"/>
</dbReference>
<evidence type="ECO:0000256" key="1">
    <source>
        <dbReference type="ARBA" id="ARBA00001478"/>
    </source>
</evidence>
<dbReference type="CDD" id="cd03791">
    <property type="entry name" value="GT5_Glycogen_synthase_DULL1-like"/>
    <property type="match status" value="1"/>
</dbReference>
<feature type="binding site" evidence="6">
    <location>
        <position position="15"/>
    </location>
    <ligand>
        <name>ADP-alpha-D-glucose</name>
        <dbReference type="ChEBI" id="CHEBI:57498"/>
    </ligand>
</feature>
<gene>
    <name evidence="6 8" type="primary">glgA</name>
    <name evidence="8" type="ORF">HMF8227_00301</name>
</gene>
<accession>A0A2S2DZN1</accession>
<evidence type="ECO:0000313" key="9">
    <source>
        <dbReference type="Proteomes" id="UP000245728"/>
    </source>
</evidence>
<protein>
    <recommendedName>
        <fullName evidence="6">Glycogen synthase</fullName>
        <ecNumber evidence="6">2.4.1.21</ecNumber>
    </recommendedName>
    <alternativeName>
        <fullName evidence="6">Starch [bacterial glycogen] synthase</fullName>
    </alternativeName>
</protein>
<keyword evidence="4 6" id="KW-0808">Transferase</keyword>
<feature type="domain" description="Starch synthase catalytic" evidence="7">
    <location>
        <begin position="2"/>
        <end position="230"/>
    </location>
</feature>
<dbReference type="KEGG" id="salh:HMF8227_00301"/>
<dbReference type="EC" id="2.4.1.21" evidence="6"/>
<comment type="function">
    <text evidence="6">Synthesizes alpha-1,4-glucan chains using ADP-glucose.</text>
</comment>
<dbReference type="RefSeq" id="WP_109338496.1">
    <property type="nucleotide sequence ID" value="NZ_CP029347.1"/>
</dbReference>
<evidence type="ECO:0000313" key="8">
    <source>
        <dbReference type="EMBL" id="AWL10809.1"/>
    </source>
</evidence>
<dbReference type="NCBIfam" id="TIGR02095">
    <property type="entry name" value="glgA"/>
    <property type="match status" value="1"/>
</dbReference>
<evidence type="ECO:0000256" key="2">
    <source>
        <dbReference type="ARBA" id="ARBA00010281"/>
    </source>
</evidence>
<evidence type="ECO:0000256" key="6">
    <source>
        <dbReference type="HAMAP-Rule" id="MF_00484"/>
    </source>
</evidence>
<dbReference type="GO" id="GO:0005829">
    <property type="term" value="C:cytosol"/>
    <property type="evidence" value="ECO:0007669"/>
    <property type="project" value="TreeGrafter"/>
</dbReference>
<dbReference type="SUPFAM" id="SSF53756">
    <property type="entry name" value="UDP-Glycosyltransferase/glycogen phosphorylase"/>
    <property type="match status" value="1"/>
</dbReference>
<dbReference type="GO" id="GO:0009011">
    <property type="term" value="F:alpha-1,4-glucan glucosyltransferase (ADP-glucose donor) activity"/>
    <property type="evidence" value="ECO:0007669"/>
    <property type="project" value="UniProtKB-UniRule"/>
</dbReference>
<dbReference type="PANTHER" id="PTHR45825:SF11">
    <property type="entry name" value="ALPHA AMYLASE DOMAIN-CONTAINING PROTEIN"/>
    <property type="match status" value="1"/>
</dbReference>
<dbReference type="EMBL" id="CP029347">
    <property type="protein sequence ID" value="AWL10809.1"/>
    <property type="molecule type" value="Genomic_DNA"/>
</dbReference>
<dbReference type="GO" id="GO:0004373">
    <property type="term" value="F:alpha-1,4-glucan glucosyltransferase (UDP-glucose donor) activity"/>
    <property type="evidence" value="ECO:0007669"/>
    <property type="project" value="InterPro"/>
</dbReference>
<dbReference type="HAMAP" id="MF_00484">
    <property type="entry name" value="Glycogen_synth"/>
    <property type="match status" value="1"/>
</dbReference>
<keyword evidence="5 6" id="KW-0320">Glycogen biosynthesis</keyword>
<comment type="similarity">
    <text evidence="2 6">Belongs to the glycosyltransferase 1 family. Bacterial/plant glycogen synthase subfamily.</text>
</comment>
<name>A0A2S2DZN1_9ALTE</name>
<comment type="catalytic activity">
    <reaction evidence="1 6">
        <text>[(1-&gt;4)-alpha-D-glucosyl](n) + ADP-alpha-D-glucose = [(1-&gt;4)-alpha-D-glucosyl](n+1) + ADP + H(+)</text>
        <dbReference type="Rhea" id="RHEA:18189"/>
        <dbReference type="Rhea" id="RHEA-COMP:9584"/>
        <dbReference type="Rhea" id="RHEA-COMP:9587"/>
        <dbReference type="ChEBI" id="CHEBI:15378"/>
        <dbReference type="ChEBI" id="CHEBI:15444"/>
        <dbReference type="ChEBI" id="CHEBI:57498"/>
        <dbReference type="ChEBI" id="CHEBI:456216"/>
        <dbReference type="EC" id="2.4.1.21"/>
    </reaction>
</comment>
<evidence type="ECO:0000256" key="3">
    <source>
        <dbReference type="ARBA" id="ARBA00022676"/>
    </source>
</evidence>
<evidence type="ECO:0000256" key="5">
    <source>
        <dbReference type="ARBA" id="ARBA00023056"/>
    </source>
</evidence>
<dbReference type="NCBIfam" id="NF001903">
    <property type="entry name" value="PRK00654.2-2"/>
    <property type="match status" value="1"/>
</dbReference>
<proteinExistence type="inferred from homology"/>
<evidence type="ECO:0000256" key="4">
    <source>
        <dbReference type="ARBA" id="ARBA00022679"/>
    </source>
</evidence>
<dbReference type="PANTHER" id="PTHR45825">
    <property type="entry name" value="GRANULE-BOUND STARCH SYNTHASE 1, CHLOROPLASTIC/AMYLOPLASTIC"/>
    <property type="match status" value="1"/>
</dbReference>
<dbReference type="AlphaFoldDB" id="A0A2S2DZN1"/>
<dbReference type="Pfam" id="PF13692">
    <property type="entry name" value="Glyco_trans_1_4"/>
    <property type="match status" value="1"/>
</dbReference>
<keyword evidence="3 6" id="KW-0328">Glycosyltransferase</keyword>
<dbReference type="OrthoDB" id="9808590at2"/>
<evidence type="ECO:0000259" key="7">
    <source>
        <dbReference type="Pfam" id="PF08323"/>
    </source>
</evidence>
<sequence length="486" mass="55078">MNILFVISEVEDLAKTGGLADVGKALPLALKAMGHDVRIVKPYYRDMAHKYQLVNETEEQCLNAGGRQYRFHIKRLELERVPVYCVDYPDYFHRAGLYSDGYQPFDDNGERFAFFSMAALETAKAIDFHPDIIQCNDWHTALCPYFAERDNSGFFKDTRTLLTIHNGAFQGAYPLREIPCLQHDPKLISQTNEYGEINFLRLGVQYASKINAVSPNYASELLTPLGSHHLYQSFFQRRQDVSGILNGCDYSQWDPATDPLLPAHFGPEEISGKTDCKRALQQQFGLEPAPDIPLIGMLCRLTEQKGFGFLLPILEQVLQHRVQLIIVGTGDPGISDELTRVQHRNPAQFVYCNDFSNTLAHNVEAASDFFLMPSLFEPCGLNQMYSLAYGTLPIVRAVGGLADTVIDVSAAPESATGFVFQSPDSSALLHCIRRALLFYYEYPDRFRQVQKRAMQTRFTWQEAAEHYVALYQQALEAPKHCPDRKY</sequence>
<dbReference type="InterPro" id="IPR011835">
    <property type="entry name" value="GS/SS"/>
</dbReference>
<comment type="pathway">
    <text evidence="6">Glycan biosynthesis; glycogen biosynthesis.</text>
</comment>
<dbReference type="Proteomes" id="UP000245728">
    <property type="component" value="Chromosome"/>
</dbReference>
<reference evidence="8 9" key="1">
    <citation type="submission" date="2018-05" db="EMBL/GenBank/DDBJ databases">
        <title>Salinimonas sp. HMF8227 Genome sequencing and assembly.</title>
        <authorList>
            <person name="Kang H."/>
            <person name="Kang J."/>
            <person name="Cha I."/>
            <person name="Kim H."/>
            <person name="Joh K."/>
        </authorList>
    </citation>
    <scope>NUCLEOTIDE SEQUENCE [LARGE SCALE GENOMIC DNA]</scope>
    <source>
        <strain evidence="8 9">HMF8227</strain>
    </source>
</reference>
<dbReference type="Pfam" id="PF08323">
    <property type="entry name" value="Glyco_transf_5"/>
    <property type="match status" value="1"/>
</dbReference>
<dbReference type="InterPro" id="IPR013534">
    <property type="entry name" value="Starch_synth_cat_dom"/>
</dbReference>
<dbReference type="Gene3D" id="3.40.50.2000">
    <property type="entry name" value="Glycogen Phosphorylase B"/>
    <property type="match status" value="2"/>
</dbReference>
<keyword evidence="9" id="KW-1185">Reference proteome</keyword>